<gene>
    <name evidence="1" type="ORF">AVDCRST_MAG93-4668</name>
</gene>
<protein>
    <submittedName>
        <fullName evidence="1">Uncharacterized protein</fullName>
    </submittedName>
</protein>
<name>A0A6J4KCB1_9CHLR</name>
<reference evidence="1" key="1">
    <citation type="submission" date="2020-02" db="EMBL/GenBank/DDBJ databases">
        <authorList>
            <person name="Meier V. D."/>
        </authorList>
    </citation>
    <scope>NUCLEOTIDE SEQUENCE</scope>
    <source>
        <strain evidence="1">AVDCRST_MAG93</strain>
    </source>
</reference>
<accession>A0A6J4KCB1</accession>
<dbReference type="EMBL" id="CADCTR010001574">
    <property type="protein sequence ID" value="CAA9301942.1"/>
    <property type="molecule type" value="Genomic_DNA"/>
</dbReference>
<feature type="non-terminal residue" evidence="1">
    <location>
        <position position="53"/>
    </location>
</feature>
<proteinExistence type="predicted"/>
<organism evidence="1">
    <name type="scientific">uncultured Chloroflexia bacterium</name>
    <dbReference type="NCBI Taxonomy" id="1672391"/>
    <lineage>
        <taxon>Bacteria</taxon>
        <taxon>Bacillati</taxon>
        <taxon>Chloroflexota</taxon>
        <taxon>Chloroflexia</taxon>
        <taxon>environmental samples</taxon>
    </lineage>
</organism>
<evidence type="ECO:0000313" key="1">
    <source>
        <dbReference type="EMBL" id="CAA9301942.1"/>
    </source>
</evidence>
<sequence length="53" mass="5981">MDDQTQQRLETLLATGIGIGLTRLVAERYITDLVPEQRGLKDDFVRAFMRAGT</sequence>
<dbReference type="AlphaFoldDB" id="A0A6J4KCB1"/>